<dbReference type="EMBL" id="BAAAOS010000006">
    <property type="protein sequence ID" value="GAA1554576.1"/>
    <property type="molecule type" value="Genomic_DNA"/>
</dbReference>
<dbReference type="RefSeq" id="WP_344209235.1">
    <property type="nucleotide sequence ID" value="NZ_BAAAOS010000006.1"/>
</dbReference>
<feature type="transmembrane region" description="Helical" evidence="9">
    <location>
        <begin position="252"/>
        <end position="271"/>
    </location>
</feature>
<feature type="transmembrane region" description="Helical" evidence="9">
    <location>
        <begin position="364"/>
        <end position="381"/>
    </location>
</feature>
<comment type="subcellular location">
    <subcellularLocation>
        <location evidence="1">Cell membrane</location>
        <topology evidence="1">Multi-pass membrane protein</topology>
    </subcellularLocation>
</comment>
<dbReference type="InterPro" id="IPR000522">
    <property type="entry name" value="ABC_transptr_permease_BtuC"/>
</dbReference>
<organism evidence="10 11">
    <name type="scientific">Kribbella sancticallisti</name>
    <dbReference type="NCBI Taxonomy" id="460087"/>
    <lineage>
        <taxon>Bacteria</taxon>
        <taxon>Bacillati</taxon>
        <taxon>Actinomycetota</taxon>
        <taxon>Actinomycetes</taxon>
        <taxon>Propionibacteriales</taxon>
        <taxon>Kribbellaceae</taxon>
        <taxon>Kribbella</taxon>
    </lineage>
</organism>
<comment type="caution">
    <text evidence="10">The sequence shown here is derived from an EMBL/GenBank/DDBJ whole genome shotgun (WGS) entry which is preliminary data.</text>
</comment>
<evidence type="ECO:0000256" key="4">
    <source>
        <dbReference type="ARBA" id="ARBA00022475"/>
    </source>
</evidence>
<evidence type="ECO:0000256" key="7">
    <source>
        <dbReference type="ARBA" id="ARBA00023136"/>
    </source>
</evidence>
<comment type="similarity">
    <text evidence="2">Belongs to the binding-protein-dependent transport system permease family. FecCD subfamily.</text>
</comment>
<protein>
    <submittedName>
        <fullName evidence="10">Iron chelate uptake ABC transporter family permease subunit</fullName>
    </submittedName>
</protein>
<name>A0ABP4N4M2_9ACTN</name>
<feature type="transmembrane region" description="Helical" evidence="9">
    <location>
        <begin position="292"/>
        <end position="314"/>
    </location>
</feature>
<dbReference type="Gene3D" id="1.10.3470.10">
    <property type="entry name" value="ABC transporter involved in vitamin B12 uptake, BtuC"/>
    <property type="match status" value="1"/>
</dbReference>
<reference evidence="11" key="1">
    <citation type="journal article" date="2019" name="Int. J. Syst. Evol. Microbiol.">
        <title>The Global Catalogue of Microorganisms (GCM) 10K type strain sequencing project: providing services to taxonomists for standard genome sequencing and annotation.</title>
        <authorList>
            <consortium name="The Broad Institute Genomics Platform"/>
            <consortium name="The Broad Institute Genome Sequencing Center for Infectious Disease"/>
            <person name="Wu L."/>
            <person name="Ma J."/>
        </authorList>
    </citation>
    <scope>NUCLEOTIDE SEQUENCE [LARGE SCALE GENOMIC DNA]</scope>
    <source>
        <strain evidence="11">JCM 14969</strain>
    </source>
</reference>
<evidence type="ECO:0000256" key="1">
    <source>
        <dbReference type="ARBA" id="ARBA00004651"/>
    </source>
</evidence>
<evidence type="ECO:0000256" key="8">
    <source>
        <dbReference type="SAM" id="MobiDB-lite"/>
    </source>
</evidence>
<feature type="transmembrane region" description="Helical" evidence="9">
    <location>
        <begin position="61"/>
        <end position="82"/>
    </location>
</feature>
<evidence type="ECO:0000313" key="11">
    <source>
        <dbReference type="Proteomes" id="UP001500393"/>
    </source>
</evidence>
<dbReference type="PANTHER" id="PTHR30472:SF1">
    <property type="entry name" value="FE(3+) DICITRATE TRANSPORT SYSTEM PERMEASE PROTEIN FECC-RELATED"/>
    <property type="match status" value="1"/>
</dbReference>
<dbReference type="CDD" id="cd06550">
    <property type="entry name" value="TM_ABC_iron-siderophores_like"/>
    <property type="match status" value="1"/>
</dbReference>
<keyword evidence="4" id="KW-1003">Cell membrane</keyword>
<keyword evidence="5 9" id="KW-0812">Transmembrane</keyword>
<accession>A0ABP4N4M2</accession>
<evidence type="ECO:0000256" key="2">
    <source>
        <dbReference type="ARBA" id="ARBA00007935"/>
    </source>
</evidence>
<feature type="transmembrane region" description="Helical" evidence="9">
    <location>
        <begin position="117"/>
        <end position="134"/>
    </location>
</feature>
<evidence type="ECO:0000256" key="5">
    <source>
        <dbReference type="ARBA" id="ARBA00022692"/>
    </source>
</evidence>
<feature type="transmembrane region" description="Helical" evidence="9">
    <location>
        <begin position="204"/>
        <end position="224"/>
    </location>
</feature>
<feature type="transmembrane region" description="Helical" evidence="9">
    <location>
        <begin position="172"/>
        <end position="192"/>
    </location>
</feature>
<feature type="transmembrane region" description="Helical" evidence="9">
    <location>
        <begin position="334"/>
        <end position="352"/>
    </location>
</feature>
<dbReference type="Pfam" id="PF01032">
    <property type="entry name" value="FecCD"/>
    <property type="match status" value="1"/>
</dbReference>
<keyword evidence="6 9" id="KW-1133">Transmembrane helix</keyword>
<keyword evidence="11" id="KW-1185">Reference proteome</keyword>
<dbReference type="InterPro" id="IPR037294">
    <property type="entry name" value="ABC_BtuC-like"/>
</dbReference>
<feature type="transmembrane region" description="Helical" evidence="9">
    <location>
        <begin position="146"/>
        <end position="166"/>
    </location>
</feature>
<dbReference type="Proteomes" id="UP001500393">
    <property type="component" value="Unassembled WGS sequence"/>
</dbReference>
<evidence type="ECO:0000313" key="10">
    <source>
        <dbReference type="EMBL" id="GAA1554576.1"/>
    </source>
</evidence>
<evidence type="ECO:0000256" key="3">
    <source>
        <dbReference type="ARBA" id="ARBA00022448"/>
    </source>
</evidence>
<dbReference type="PANTHER" id="PTHR30472">
    <property type="entry name" value="FERRIC ENTEROBACTIN TRANSPORT SYSTEM PERMEASE PROTEIN"/>
    <property type="match status" value="1"/>
</dbReference>
<keyword evidence="7 9" id="KW-0472">Membrane</keyword>
<evidence type="ECO:0000256" key="9">
    <source>
        <dbReference type="SAM" id="Phobius"/>
    </source>
</evidence>
<gene>
    <name evidence="10" type="ORF">GCM10009789_04980</name>
</gene>
<sequence length="388" mass="39533">MPPPAQRTDAASRPDPATNSARPVDGDGSAVPGAAGSGSGGYGSAAGADGKRRPRARRTTLVAGLVACIALLVLVCLLSIAVGSKQIPLATVLDALRHYNEADTDHVIVRSLRVPRTLIGLLVGAALGLSGALMQGVTRNPLADPGILGVNGGAALFVVAGIYWFGLNSLTSYVWLAFAGAAAASVAVYMLGSLGREGATPVKLALAGAAMTAMLGSLTTALLIGDVNTFDQFRFWAVGSLAGRGSDVAEQVAPFILIGIVLALLSGRVLNALSLGDDVARSLGQRVGLARVFTAITVVLLCGAATAAAGPIGFIGLTIPHVARLVTGPDYRWILPYSMLLAPILLLGSDVIGRIVAQPGELQVGIVTAVIGAPFFIALVRRRKLADL</sequence>
<evidence type="ECO:0000256" key="6">
    <source>
        <dbReference type="ARBA" id="ARBA00022989"/>
    </source>
</evidence>
<dbReference type="SUPFAM" id="SSF81345">
    <property type="entry name" value="ABC transporter involved in vitamin B12 uptake, BtuC"/>
    <property type="match status" value="1"/>
</dbReference>
<feature type="compositionally biased region" description="Gly residues" evidence="8">
    <location>
        <begin position="35"/>
        <end position="44"/>
    </location>
</feature>
<keyword evidence="3" id="KW-0813">Transport</keyword>
<feature type="region of interest" description="Disordered" evidence="8">
    <location>
        <begin position="1"/>
        <end position="53"/>
    </location>
</feature>
<proteinExistence type="inferred from homology"/>